<feature type="region of interest" description="Disordered" evidence="1">
    <location>
        <begin position="26"/>
        <end position="60"/>
    </location>
</feature>
<evidence type="ECO:0000313" key="2">
    <source>
        <dbReference type="EMBL" id="RZC46018.1"/>
    </source>
</evidence>
<organism evidence="2 3">
    <name type="scientific">Papaver somniferum</name>
    <name type="common">Opium poppy</name>
    <dbReference type="NCBI Taxonomy" id="3469"/>
    <lineage>
        <taxon>Eukaryota</taxon>
        <taxon>Viridiplantae</taxon>
        <taxon>Streptophyta</taxon>
        <taxon>Embryophyta</taxon>
        <taxon>Tracheophyta</taxon>
        <taxon>Spermatophyta</taxon>
        <taxon>Magnoliopsida</taxon>
        <taxon>Ranunculales</taxon>
        <taxon>Papaveraceae</taxon>
        <taxon>Papaveroideae</taxon>
        <taxon>Papaver</taxon>
    </lineage>
</organism>
<name>A0A4Y7IET9_PAPSO</name>
<evidence type="ECO:0000256" key="1">
    <source>
        <dbReference type="SAM" id="MobiDB-lite"/>
    </source>
</evidence>
<dbReference type="AlphaFoldDB" id="A0A4Y7IET9"/>
<proteinExistence type="predicted"/>
<gene>
    <name evidence="2" type="ORF">C5167_038970</name>
</gene>
<dbReference type="Gramene" id="RZC46018">
    <property type="protein sequence ID" value="RZC46018"/>
    <property type="gene ID" value="C5167_038970"/>
</dbReference>
<reference evidence="2 3" key="1">
    <citation type="journal article" date="2018" name="Science">
        <title>The opium poppy genome and morphinan production.</title>
        <authorList>
            <person name="Guo L."/>
            <person name="Winzer T."/>
            <person name="Yang X."/>
            <person name="Li Y."/>
            <person name="Ning Z."/>
            <person name="He Z."/>
            <person name="Teodor R."/>
            <person name="Lu Y."/>
            <person name="Bowser T.A."/>
            <person name="Graham I.A."/>
            <person name="Ye K."/>
        </authorList>
    </citation>
    <scope>NUCLEOTIDE SEQUENCE [LARGE SCALE GENOMIC DNA]</scope>
    <source>
        <strain evidence="3">cv. HN1</strain>
        <tissue evidence="2">Leaves</tissue>
    </source>
</reference>
<dbReference type="PANTHER" id="PTHR33132:SF135">
    <property type="entry name" value="OS02G0799700 PROTEIN"/>
    <property type="match status" value="1"/>
</dbReference>
<sequence>MAGKHNVIVPAEILVPKLDIAELRQQSPMGIMGTSSQSQSPMAGTSSPRGVSSPSMRNRLQKQASVRANCLCSPTTHVGSFRCRLHRSSELSRSGNSIGSKLFELVHVTDKATPLSDTLHAQ</sequence>
<accession>A0A4Y7IET9</accession>
<protein>
    <submittedName>
        <fullName evidence="2">Uncharacterized protein</fullName>
    </submittedName>
</protein>
<dbReference type="PANTHER" id="PTHR33132">
    <property type="entry name" value="OSJNBB0118P14.9 PROTEIN"/>
    <property type="match status" value="1"/>
</dbReference>
<dbReference type="Proteomes" id="UP000316621">
    <property type="component" value="Chromosome 1"/>
</dbReference>
<dbReference type="EMBL" id="CM010715">
    <property type="protein sequence ID" value="RZC46018.1"/>
    <property type="molecule type" value="Genomic_DNA"/>
</dbReference>
<evidence type="ECO:0000313" key="3">
    <source>
        <dbReference type="Proteomes" id="UP000316621"/>
    </source>
</evidence>
<keyword evidence="3" id="KW-1185">Reference proteome</keyword>